<keyword evidence="14" id="KW-1185">Reference proteome</keyword>
<sequence>MPAKKKKAGGKGKAKKEEAAVVEETEYDNMDLEMLHEVVPMLKQQLEKSMLDRNYVQLERDTIQTFYDISRREARDLGMNIAAKDREMELMEDNHRVEVRVYMQKVKHLEYEHRNNLRAVEAEGASLLGDESAQHGERDADLKCAKHDLKRSLAERELLNAEEISQVKAAHLKNLTKMREGFDGSLAELRERCEARLAQLEMDLELRRKVDVHEIEERKNLHINDLIRNHESAFGQMKTYYNDITNDNLRLIRSLKDELVEMKKKAVANQRLMADIGEENKRLTEPLLAAVAEVGDLRARLRDQEKDRLSLANARARLRKYEQELEELGEAYAEAQREFEATEGERDELYESFEGAVRGVQQRSDFRNLMLERKVSALEAGIERSGARLGEAAAAAGLAPDDVARVAGALDAALAARARGVGDLRAELLRASKAYDDALRTCARRLEAAGVPRGEAAALGFAPAACATATGPAGLVVAVAAR</sequence>
<keyword evidence="4" id="KW-0963">Cytoplasm</keyword>
<dbReference type="GO" id="GO:0031514">
    <property type="term" value="C:motile cilium"/>
    <property type="evidence" value="ECO:0007669"/>
    <property type="project" value="UniProtKB-SubCell"/>
</dbReference>
<organism evidence="13 14">
    <name type="scientific">Tribonema minus</name>
    <dbReference type="NCBI Taxonomy" id="303371"/>
    <lineage>
        <taxon>Eukaryota</taxon>
        <taxon>Sar</taxon>
        <taxon>Stramenopiles</taxon>
        <taxon>Ochrophyta</taxon>
        <taxon>PX clade</taxon>
        <taxon>Xanthophyceae</taxon>
        <taxon>Tribonematales</taxon>
        <taxon>Tribonemataceae</taxon>
        <taxon>Tribonema</taxon>
    </lineage>
</organism>
<accession>A0A835YLL1</accession>
<feature type="coiled-coil region" evidence="11">
    <location>
        <begin position="304"/>
        <end position="352"/>
    </location>
</feature>
<name>A0A835YLL1_9STRA</name>
<evidence type="ECO:0000256" key="5">
    <source>
        <dbReference type="ARBA" id="ARBA00022701"/>
    </source>
</evidence>
<dbReference type="GO" id="GO:0048870">
    <property type="term" value="P:cell motility"/>
    <property type="evidence" value="ECO:0007669"/>
    <property type="project" value="InterPro"/>
</dbReference>
<dbReference type="GO" id="GO:0005794">
    <property type="term" value="C:Golgi apparatus"/>
    <property type="evidence" value="ECO:0007669"/>
    <property type="project" value="TreeGrafter"/>
</dbReference>
<dbReference type="PANTHER" id="PTHR31543:SF0">
    <property type="entry name" value="DYNEIN REGULATORY COMPLEX SUBUNIT 4"/>
    <property type="match status" value="1"/>
</dbReference>
<comment type="similarity">
    <text evidence="3">Belongs to the DRC4 family.</text>
</comment>
<dbReference type="AlphaFoldDB" id="A0A835YLL1"/>
<dbReference type="EMBL" id="JAFCMP010000525">
    <property type="protein sequence ID" value="KAG5177420.1"/>
    <property type="molecule type" value="Genomic_DNA"/>
</dbReference>
<dbReference type="GO" id="GO:0008017">
    <property type="term" value="F:microtubule binding"/>
    <property type="evidence" value="ECO:0007669"/>
    <property type="project" value="InterPro"/>
</dbReference>
<keyword evidence="6" id="KW-0282">Flagellum</keyword>
<evidence type="ECO:0000256" key="4">
    <source>
        <dbReference type="ARBA" id="ARBA00022490"/>
    </source>
</evidence>
<keyword evidence="9" id="KW-0206">Cytoskeleton</keyword>
<evidence type="ECO:0000256" key="1">
    <source>
        <dbReference type="ARBA" id="ARBA00004230"/>
    </source>
</evidence>
<evidence type="ECO:0000259" key="12">
    <source>
        <dbReference type="Pfam" id="PF13851"/>
    </source>
</evidence>
<comment type="subcellular location">
    <subcellularLocation>
        <location evidence="1">Cell projection</location>
        <location evidence="1">Cilium</location>
        <location evidence="1">Flagellum</location>
    </subcellularLocation>
    <subcellularLocation>
        <location evidence="2">Cytoplasm</location>
        <location evidence="2">Cytoskeleton</location>
    </subcellularLocation>
</comment>
<keyword evidence="5" id="KW-0493">Microtubule</keyword>
<proteinExistence type="inferred from homology"/>
<dbReference type="PANTHER" id="PTHR31543">
    <property type="entry name" value="DYNEIN REGULATORY COMPLEX SUBUNIT 4"/>
    <property type="match status" value="1"/>
</dbReference>
<evidence type="ECO:0000256" key="3">
    <source>
        <dbReference type="ARBA" id="ARBA00009859"/>
    </source>
</evidence>
<evidence type="ECO:0000256" key="6">
    <source>
        <dbReference type="ARBA" id="ARBA00022846"/>
    </source>
</evidence>
<reference evidence="13" key="1">
    <citation type="submission" date="2021-02" db="EMBL/GenBank/DDBJ databases">
        <title>First Annotated Genome of the Yellow-green Alga Tribonema minus.</title>
        <authorList>
            <person name="Mahan K.M."/>
        </authorList>
    </citation>
    <scope>NUCLEOTIDE SEQUENCE</scope>
    <source>
        <strain evidence="13">UTEX B ZZ1240</strain>
    </source>
</reference>
<evidence type="ECO:0000256" key="8">
    <source>
        <dbReference type="ARBA" id="ARBA00023069"/>
    </source>
</evidence>
<evidence type="ECO:0000256" key="7">
    <source>
        <dbReference type="ARBA" id="ARBA00023054"/>
    </source>
</evidence>
<evidence type="ECO:0000256" key="9">
    <source>
        <dbReference type="ARBA" id="ARBA00023212"/>
    </source>
</evidence>
<dbReference type="Proteomes" id="UP000664859">
    <property type="component" value="Unassembled WGS sequence"/>
</dbReference>
<protein>
    <submittedName>
        <fullName evidence="13">Growth-arrest-specific micro-tubule binding-domain-containing protein</fullName>
    </submittedName>
</protein>
<dbReference type="Pfam" id="PF13851">
    <property type="entry name" value="GAS"/>
    <property type="match status" value="1"/>
</dbReference>
<dbReference type="GO" id="GO:0005874">
    <property type="term" value="C:microtubule"/>
    <property type="evidence" value="ECO:0007669"/>
    <property type="project" value="UniProtKB-KW"/>
</dbReference>
<dbReference type="OrthoDB" id="767661at2759"/>
<evidence type="ECO:0000256" key="11">
    <source>
        <dbReference type="SAM" id="Coils"/>
    </source>
</evidence>
<evidence type="ECO:0000256" key="2">
    <source>
        <dbReference type="ARBA" id="ARBA00004245"/>
    </source>
</evidence>
<evidence type="ECO:0000313" key="13">
    <source>
        <dbReference type="EMBL" id="KAG5177420.1"/>
    </source>
</evidence>
<feature type="domain" description="Growth arrest-specific protein 8" evidence="12">
    <location>
        <begin position="225"/>
        <end position="422"/>
    </location>
</feature>
<dbReference type="InterPro" id="IPR039308">
    <property type="entry name" value="GAS8"/>
</dbReference>
<keyword evidence="10" id="KW-0966">Cell projection</keyword>
<evidence type="ECO:0000256" key="10">
    <source>
        <dbReference type="ARBA" id="ARBA00023273"/>
    </source>
</evidence>
<keyword evidence="8" id="KW-0969">Cilium</keyword>
<keyword evidence="7 11" id="KW-0175">Coiled coil</keyword>
<dbReference type="InterPro" id="IPR025593">
    <property type="entry name" value="GAS8_dom"/>
</dbReference>
<evidence type="ECO:0000313" key="14">
    <source>
        <dbReference type="Proteomes" id="UP000664859"/>
    </source>
</evidence>
<comment type="caution">
    <text evidence="13">The sequence shown here is derived from an EMBL/GenBank/DDBJ whole genome shotgun (WGS) entry which is preliminary data.</text>
</comment>
<dbReference type="GO" id="GO:0031267">
    <property type="term" value="F:small GTPase binding"/>
    <property type="evidence" value="ECO:0007669"/>
    <property type="project" value="InterPro"/>
</dbReference>
<gene>
    <name evidence="13" type="ORF">JKP88DRAFT_158919</name>
</gene>